<protein>
    <submittedName>
        <fullName evidence="9">Spore germination protein KB</fullName>
    </submittedName>
</protein>
<sequence length="378" mass="42137">MRQHVTEKVQSYQLFSLVVFFELGTTIVLGNGIHQARQDAWLANLLGVGVGLLLFLVYARLYLRYPALSLTGSLQKICGKPVGWILGLVYVEYFLYLAARDLKDFTRLLQVGYFPLMPIAVTASFMLLIVIYVLTKGLEGLAGTSFVFFIFFSVMFCTTDVLILLFGEVKPEQLQPVLENGWRPVFQTVFPLMLTFPYGEMIAFTMMLPFCRNQPRKNVKTALWGILVSGLVLTVTVILDIVVSGVDISARSSFPYLITISQVEVGTFLQRLDVVTILVLIMGGFFKIGVFLHAAVVGAADLFGVHNPRKFLLPFATVVLVTFLTMAESLMEHIQIGLQIVPKYVHLPLQLGIPLLLLIVDGVKSRTKKQRSAGENFS</sequence>
<dbReference type="Proteomes" id="UP000625210">
    <property type="component" value="Unassembled WGS sequence"/>
</dbReference>
<feature type="transmembrane region" description="Helical" evidence="8">
    <location>
        <begin position="82"/>
        <end position="99"/>
    </location>
</feature>
<dbReference type="PANTHER" id="PTHR34975">
    <property type="entry name" value="SPORE GERMINATION PROTEIN A2"/>
    <property type="match status" value="1"/>
</dbReference>
<evidence type="ECO:0000256" key="6">
    <source>
        <dbReference type="ARBA" id="ARBA00022989"/>
    </source>
</evidence>
<reference evidence="9" key="2">
    <citation type="submission" date="2020-09" db="EMBL/GenBank/DDBJ databases">
        <authorList>
            <person name="Sun Q."/>
            <person name="Zhou Y."/>
        </authorList>
    </citation>
    <scope>NUCLEOTIDE SEQUENCE</scope>
    <source>
        <strain evidence="9">CGMCC 1.15179</strain>
    </source>
</reference>
<keyword evidence="4" id="KW-0309">Germination</keyword>
<evidence type="ECO:0000256" key="2">
    <source>
        <dbReference type="ARBA" id="ARBA00007998"/>
    </source>
</evidence>
<feature type="transmembrane region" description="Helical" evidence="8">
    <location>
        <begin position="274"/>
        <end position="299"/>
    </location>
</feature>
<evidence type="ECO:0000256" key="8">
    <source>
        <dbReference type="SAM" id="Phobius"/>
    </source>
</evidence>
<keyword evidence="3" id="KW-0813">Transport</keyword>
<evidence type="ECO:0000256" key="5">
    <source>
        <dbReference type="ARBA" id="ARBA00022692"/>
    </source>
</evidence>
<accession>A0A8J2VKK6</accession>
<gene>
    <name evidence="9" type="primary">gerKB</name>
    <name evidence="9" type="ORF">GCM10011571_34140</name>
</gene>
<keyword evidence="10" id="KW-1185">Reference proteome</keyword>
<keyword evidence="5 8" id="KW-0812">Transmembrane</keyword>
<organism evidence="9 10">
    <name type="scientific">Marinithermofilum abyssi</name>
    <dbReference type="NCBI Taxonomy" id="1571185"/>
    <lineage>
        <taxon>Bacteria</taxon>
        <taxon>Bacillati</taxon>
        <taxon>Bacillota</taxon>
        <taxon>Bacilli</taxon>
        <taxon>Bacillales</taxon>
        <taxon>Thermoactinomycetaceae</taxon>
        <taxon>Marinithermofilum</taxon>
    </lineage>
</organism>
<dbReference type="AlphaFoldDB" id="A0A8J2VKK6"/>
<dbReference type="PANTHER" id="PTHR34975:SF2">
    <property type="entry name" value="SPORE GERMINATION PROTEIN A2"/>
    <property type="match status" value="1"/>
</dbReference>
<feature type="transmembrane region" description="Helical" evidence="8">
    <location>
        <begin position="146"/>
        <end position="166"/>
    </location>
</feature>
<feature type="transmembrane region" description="Helical" evidence="8">
    <location>
        <begin position="40"/>
        <end position="61"/>
    </location>
</feature>
<feature type="transmembrane region" description="Helical" evidence="8">
    <location>
        <begin position="186"/>
        <end position="210"/>
    </location>
</feature>
<dbReference type="Pfam" id="PF03845">
    <property type="entry name" value="Spore_permease"/>
    <property type="match status" value="1"/>
</dbReference>
<keyword evidence="7 8" id="KW-0472">Membrane</keyword>
<evidence type="ECO:0000313" key="10">
    <source>
        <dbReference type="Proteomes" id="UP000625210"/>
    </source>
</evidence>
<evidence type="ECO:0000313" key="9">
    <source>
        <dbReference type="EMBL" id="GGE29172.1"/>
    </source>
</evidence>
<dbReference type="NCBIfam" id="TIGR00912">
    <property type="entry name" value="2A0309"/>
    <property type="match status" value="1"/>
</dbReference>
<evidence type="ECO:0000256" key="1">
    <source>
        <dbReference type="ARBA" id="ARBA00004141"/>
    </source>
</evidence>
<feature type="transmembrane region" description="Helical" evidence="8">
    <location>
        <begin position="343"/>
        <end position="363"/>
    </location>
</feature>
<evidence type="ECO:0000256" key="4">
    <source>
        <dbReference type="ARBA" id="ARBA00022544"/>
    </source>
</evidence>
<feature type="transmembrane region" description="Helical" evidence="8">
    <location>
        <begin position="311"/>
        <end position="331"/>
    </location>
</feature>
<dbReference type="InterPro" id="IPR004761">
    <property type="entry name" value="Spore_GerAB"/>
</dbReference>
<feature type="transmembrane region" description="Helical" evidence="8">
    <location>
        <begin position="12"/>
        <end position="34"/>
    </location>
</feature>
<proteinExistence type="inferred from homology"/>
<comment type="caution">
    <text evidence="9">The sequence shown here is derived from an EMBL/GenBank/DDBJ whole genome shotgun (WGS) entry which is preliminary data.</text>
</comment>
<evidence type="ECO:0000256" key="7">
    <source>
        <dbReference type="ARBA" id="ARBA00023136"/>
    </source>
</evidence>
<dbReference type="EMBL" id="BMHQ01000020">
    <property type="protein sequence ID" value="GGE29172.1"/>
    <property type="molecule type" value="Genomic_DNA"/>
</dbReference>
<comment type="subcellular location">
    <subcellularLocation>
        <location evidence="1">Membrane</location>
        <topology evidence="1">Multi-pass membrane protein</topology>
    </subcellularLocation>
</comment>
<keyword evidence="6 8" id="KW-1133">Transmembrane helix</keyword>
<dbReference type="GO" id="GO:0009847">
    <property type="term" value="P:spore germination"/>
    <property type="evidence" value="ECO:0007669"/>
    <property type="project" value="InterPro"/>
</dbReference>
<reference evidence="9" key="1">
    <citation type="journal article" date="2014" name="Int. J. Syst. Evol. Microbiol.">
        <title>Complete genome sequence of Corynebacterium casei LMG S-19264T (=DSM 44701T), isolated from a smear-ripened cheese.</title>
        <authorList>
            <consortium name="US DOE Joint Genome Institute (JGI-PGF)"/>
            <person name="Walter F."/>
            <person name="Albersmeier A."/>
            <person name="Kalinowski J."/>
            <person name="Ruckert C."/>
        </authorList>
    </citation>
    <scope>NUCLEOTIDE SEQUENCE</scope>
    <source>
        <strain evidence="9">CGMCC 1.15179</strain>
    </source>
</reference>
<feature type="transmembrane region" description="Helical" evidence="8">
    <location>
        <begin position="222"/>
        <end position="246"/>
    </location>
</feature>
<feature type="transmembrane region" description="Helical" evidence="8">
    <location>
        <begin position="111"/>
        <end position="134"/>
    </location>
</feature>
<comment type="similarity">
    <text evidence="2">Belongs to the amino acid-polyamine-organocation (APC) superfamily. Spore germination protein (SGP) (TC 2.A.3.9) family.</text>
</comment>
<dbReference type="RefSeq" id="WP_188649084.1">
    <property type="nucleotide sequence ID" value="NZ_BMHQ01000020.1"/>
</dbReference>
<name>A0A8J2VKK6_9BACL</name>
<dbReference type="GO" id="GO:0016020">
    <property type="term" value="C:membrane"/>
    <property type="evidence" value="ECO:0007669"/>
    <property type="project" value="UniProtKB-SubCell"/>
</dbReference>
<evidence type="ECO:0000256" key="3">
    <source>
        <dbReference type="ARBA" id="ARBA00022448"/>
    </source>
</evidence>